<keyword evidence="3" id="KW-1185">Reference proteome</keyword>
<dbReference type="AlphaFoldDB" id="A0AAN8QXL8"/>
<dbReference type="PANTHER" id="PTHR47510">
    <property type="entry name" value="REVERSE TRANSCRIPTASE DOMAIN-CONTAINING PROTEIN"/>
    <property type="match status" value="1"/>
</dbReference>
<evidence type="ECO:0000313" key="3">
    <source>
        <dbReference type="Proteomes" id="UP001356427"/>
    </source>
</evidence>
<proteinExistence type="predicted"/>
<reference evidence="2 3" key="1">
    <citation type="submission" date="2021-04" db="EMBL/GenBank/DDBJ databases">
        <authorList>
            <person name="De Guttry C."/>
            <person name="Zahm M."/>
            <person name="Klopp C."/>
            <person name="Cabau C."/>
            <person name="Louis A."/>
            <person name="Berthelot C."/>
            <person name="Parey E."/>
            <person name="Roest Crollius H."/>
            <person name="Montfort J."/>
            <person name="Robinson-Rechavi M."/>
            <person name="Bucao C."/>
            <person name="Bouchez O."/>
            <person name="Gislard M."/>
            <person name="Lluch J."/>
            <person name="Milhes M."/>
            <person name="Lampietro C."/>
            <person name="Lopez Roques C."/>
            <person name="Donnadieu C."/>
            <person name="Braasch I."/>
            <person name="Desvignes T."/>
            <person name="Postlethwait J."/>
            <person name="Bobe J."/>
            <person name="Wedekind C."/>
            <person name="Guiguen Y."/>
        </authorList>
    </citation>
    <scope>NUCLEOTIDE SEQUENCE [LARGE SCALE GENOMIC DNA]</scope>
    <source>
        <strain evidence="2">Cs_M1</strain>
        <tissue evidence="2">Blood</tissue>
    </source>
</reference>
<organism evidence="2 3">
    <name type="scientific">Coregonus suidteri</name>
    <dbReference type="NCBI Taxonomy" id="861788"/>
    <lineage>
        <taxon>Eukaryota</taxon>
        <taxon>Metazoa</taxon>
        <taxon>Chordata</taxon>
        <taxon>Craniata</taxon>
        <taxon>Vertebrata</taxon>
        <taxon>Euteleostomi</taxon>
        <taxon>Actinopterygii</taxon>
        <taxon>Neopterygii</taxon>
        <taxon>Teleostei</taxon>
        <taxon>Protacanthopterygii</taxon>
        <taxon>Salmoniformes</taxon>
        <taxon>Salmonidae</taxon>
        <taxon>Coregoninae</taxon>
        <taxon>Coregonus</taxon>
    </lineage>
</organism>
<comment type="caution">
    <text evidence="2">The sequence shown here is derived from an EMBL/GenBank/DDBJ whole genome shotgun (WGS) entry which is preliminary data.</text>
</comment>
<dbReference type="PANTHER" id="PTHR47510:SF3">
    <property type="entry name" value="ENDO_EXONUCLEASE_PHOSPHATASE DOMAIN-CONTAINING PROTEIN"/>
    <property type="match status" value="1"/>
</dbReference>
<evidence type="ECO:0000313" key="2">
    <source>
        <dbReference type="EMBL" id="KAK6314358.1"/>
    </source>
</evidence>
<feature type="region of interest" description="Disordered" evidence="1">
    <location>
        <begin position="176"/>
        <end position="196"/>
    </location>
</feature>
<dbReference type="Proteomes" id="UP001356427">
    <property type="component" value="Unassembled WGS sequence"/>
</dbReference>
<protein>
    <submittedName>
        <fullName evidence="2">Uncharacterized protein</fullName>
    </submittedName>
</protein>
<dbReference type="EMBL" id="JAGTTL010000013">
    <property type="protein sequence ID" value="KAK6314358.1"/>
    <property type="molecule type" value="Genomic_DNA"/>
</dbReference>
<accession>A0AAN8QXL8</accession>
<name>A0AAN8QXL8_9TELE</name>
<gene>
    <name evidence="2" type="ORF">J4Q44_G00158170</name>
</gene>
<evidence type="ECO:0000256" key="1">
    <source>
        <dbReference type="SAM" id="MobiDB-lite"/>
    </source>
</evidence>
<sequence length="196" mass="22263">MDWNIFKFNNANIHDYTDRVTSYISVCEENCIPSNTFLSHSNDKPWFIGELRARRSTKEEDNRSKTRVLYREAKKKLLSGIKAADCSSVWKGLKQITNYKPKAPPTEEDSSLLNKLNQFYCRFDTQAPPFPIPLQAPLSSTLLPFPGTPHPSPSLSQADLPPPLVITEQEVNRLFRKQNSRNAADPDKVSPATRNT</sequence>